<feature type="domain" description="Histidine kinase" evidence="5">
    <location>
        <begin position="276"/>
        <end position="490"/>
    </location>
</feature>
<evidence type="ECO:0000313" key="8">
    <source>
        <dbReference type="Proteomes" id="UP000052268"/>
    </source>
</evidence>
<dbReference type="NCBIfam" id="TIGR00229">
    <property type="entry name" value="sensory_box"/>
    <property type="match status" value="1"/>
</dbReference>
<dbReference type="GO" id="GO:0000155">
    <property type="term" value="F:phosphorelay sensor kinase activity"/>
    <property type="evidence" value="ECO:0007669"/>
    <property type="project" value="InterPro"/>
</dbReference>
<dbReference type="Gene3D" id="1.10.287.130">
    <property type="match status" value="1"/>
</dbReference>
<keyword evidence="8" id="KW-1185">Reference proteome</keyword>
<protein>
    <recommendedName>
        <fullName evidence="2">histidine kinase</fullName>
        <ecNumber evidence="2">2.7.13.3</ecNumber>
    </recommendedName>
</protein>
<feature type="domain" description="PAC" evidence="6">
    <location>
        <begin position="205"/>
        <end position="256"/>
    </location>
</feature>
<dbReference type="EMBL" id="JACU01000008">
    <property type="protein sequence ID" value="KMS52925.1"/>
    <property type="molecule type" value="Genomic_DNA"/>
</dbReference>
<dbReference type="InterPro" id="IPR036097">
    <property type="entry name" value="HisK_dim/P_sf"/>
</dbReference>
<dbReference type="PRINTS" id="PR00344">
    <property type="entry name" value="BCTRLSENSOR"/>
</dbReference>
<dbReference type="Pfam" id="PF00512">
    <property type="entry name" value="HisKA"/>
    <property type="match status" value="1"/>
</dbReference>
<evidence type="ECO:0000256" key="3">
    <source>
        <dbReference type="ARBA" id="ARBA00022553"/>
    </source>
</evidence>
<keyword evidence="4" id="KW-1133">Transmembrane helix</keyword>
<dbReference type="InterPro" id="IPR003661">
    <property type="entry name" value="HisK_dim/P_dom"/>
</dbReference>
<dbReference type="SUPFAM" id="SSF55785">
    <property type="entry name" value="PYP-like sensor domain (PAS domain)"/>
    <property type="match status" value="1"/>
</dbReference>
<dbReference type="Gene3D" id="3.30.565.10">
    <property type="entry name" value="Histidine kinase-like ATPase, C-terminal domain"/>
    <property type="match status" value="1"/>
</dbReference>
<organism evidence="7 8">
    <name type="scientific">Novosphingobium barchaimii LL02</name>
    <dbReference type="NCBI Taxonomy" id="1114963"/>
    <lineage>
        <taxon>Bacteria</taxon>
        <taxon>Pseudomonadati</taxon>
        <taxon>Pseudomonadota</taxon>
        <taxon>Alphaproteobacteria</taxon>
        <taxon>Sphingomonadales</taxon>
        <taxon>Sphingomonadaceae</taxon>
        <taxon>Novosphingobium</taxon>
    </lineage>
</organism>
<sequence length="497" mass="53423">MARRLYAPTAAVLALGIFALDVLSPLQGAVAVLYTTVVVLVGRTHSRGLILSAAGLCTVLAIIGYCASHWDDPLGSPAMRLAVSLIALGVTTALFLRQLAESTERELADARYRTIFTAAGFPIWESDWSGAYALLLKASSLDEASVRRAFQLARVRNANDAAARLFGLADRSELMGGTVDDFATPAAFESLARIYGALLRGRMAVEEETCFVTRSGEAIDVLLQVSLPPDHGGWKRVLVMAADVTERNRAQARLAQSQAALTHMSRVTTLGQIAASIAHEVNQPLSAIITYARSGRRWLEREAPGAAEVADCLDHITSNGTRAADVIAGIRELARKADPSHERMALKTLIEDTEALLRRDLQVHDVTLRITVEPELPTLMGDRVQLQQVLMNLVLNAQQAMADLPPGQREMCLTAAQDGDALIVEVSDCGIGLADDPETVFRPFFTTKDDGMGIGLAICRSILEQHHGTLTARNNPGGGASFRLRLPAALDTEAFAA</sequence>
<dbReference type="InterPro" id="IPR004358">
    <property type="entry name" value="Sig_transdc_His_kin-like_C"/>
</dbReference>
<keyword evidence="4" id="KW-0472">Membrane</keyword>
<dbReference type="PATRIC" id="fig|1114963.3.peg.3562"/>
<dbReference type="Gene3D" id="3.30.450.20">
    <property type="entry name" value="PAS domain"/>
    <property type="match status" value="1"/>
</dbReference>
<reference evidence="7 8" key="1">
    <citation type="journal article" date="2015" name="G3 (Bethesda)">
        <title>Insights into Ongoing Evolution of the Hexachlorocyclohexane Catabolic Pathway from Comparative Genomics of Ten Sphingomonadaceae Strains.</title>
        <authorList>
            <person name="Pearce S.L."/>
            <person name="Oakeshott J.G."/>
            <person name="Pandey G."/>
        </authorList>
    </citation>
    <scope>NUCLEOTIDE SEQUENCE [LARGE SCALE GENOMIC DNA]</scope>
    <source>
        <strain evidence="7 8">LL02</strain>
    </source>
</reference>
<dbReference type="PROSITE" id="PS50109">
    <property type="entry name" value="HIS_KIN"/>
    <property type="match status" value="1"/>
</dbReference>
<dbReference type="CDD" id="cd00082">
    <property type="entry name" value="HisKA"/>
    <property type="match status" value="1"/>
</dbReference>
<dbReference type="CDD" id="cd00130">
    <property type="entry name" value="PAS"/>
    <property type="match status" value="1"/>
</dbReference>
<evidence type="ECO:0000259" key="6">
    <source>
        <dbReference type="PROSITE" id="PS50113"/>
    </source>
</evidence>
<keyword evidence="4" id="KW-0812">Transmembrane</keyword>
<dbReference type="AlphaFoldDB" id="A0A0J8ACT5"/>
<dbReference type="SUPFAM" id="SSF47384">
    <property type="entry name" value="Homodimeric domain of signal transducing histidine kinase"/>
    <property type="match status" value="1"/>
</dbReference>
<dbReference type="InterPro" id="IPR000700">
    <property type="entry name" value="PAS-assoc_C"/>
</dbReference>
<evidence type="ECO:0000256" key="4">
    <source>
        <dbReference type="SAM" id="Phobius"/>
    </source>
</evidence>
<dbReference type="InterPro" id="IPR000014">
    <property type="entry name" value="PAS"/>
</dbReference>
<dbReference type="InterPro" id="IPR005467">
    <property type="entry name" value="His_kinase_dom"/>
</dbReference>
<gene>
    <name evidence="7" type="ORF">V474_23575</name>
</gene>
<dbReference type="SMART" id="SM00387">
    <property type="entry name" value="HATPase_c"/>
    <property type="match status" value="1"/>
</dbReference>
<comment type="caution">
    <text evidence="7">The sequence shown here is derived from an EMBL/GenBank/DDBJ whole genome shotgun (WGS) entry which is preliminary data.</text>
</comment>
<dbReference type="Proteomes" id="UP000052268">
    <property type="component" value="Unassembled WGS sequence"/>
</dbReference>
<name>A0A0J8ACT5_9SPHN</name>
<feature type="transmembrane region" description="Helical" evidence="4">
    <location>
        <begin position="78"/>
        <end position="96"/>
    </location>
</feature>
<dbReference type="Pfam" id="PF08448">
    <property type="entry name" value="PAS_4"/>
    <property type="match status" value="1"/>
</dbReference>
<evidence type="ECO:0000256" key="1">
    <source>
        <dbReference type="ARBA" id="ARBA00000085"/>
    </source>
</evidence>
<evidence type="ECO:0000259" key="5">
    <source>
        <dbReference type="PROSITE" id="PS50109"/>
    </source>
</evidence>
<dbReference type="PANTHER" id="PTHR43065">
    <property type="entry name" value="SENSOR HISTIDINE KINASE"/>
    <property type="match status" value="1"/>
</dbReference>
<accession>A0A0J8ACT5</accession>
<dbReference type="EC" id="2.7.13.3" evidence="2"/>
<evidence type="ECO:0000256" key="2">
    <source>
        <dbReference type="ARBA" id="ARBA00012438"/>
    </source>
</evidence>
<dbReference type="SUPFAM" id="SSF55874">
    <property type="entry name" value="ATPase domain of HSP90 chaperone/DNA topoisomerase II/histidine kinase"/>
    <property type="match status" value="1"/>
</dbReference>
<comment type="catalytic activity">
    <reaction evidence="1">
        <text>ATP + protein L-histidine = ADP + protein N-phospho-L-histidine.</text>
        <dbReference type="EC" id="2.7.13.3"/>
    </reaction>
</comment>
<dbReference type="InterPro" id="IPR035965">
    <property type="entry name" value="PAS-like_dom_sf"/>
</dbReference>
<feature type="transmembrane region" description="Helical" evidence="4">
    <location>
        <begin position="44"/>
        <end position="66"/>
    </location>
</feature>
<dbReference type="InterPro" id="IPR036890">
    <property type="entry name" value="HATPase_C_sf"/>
</dbReference>
<dbReference type="Pfam" id="PF02518">
    <property type="entry name" value="HATPase_c"/>
    <property type="match status" value="1"/>
</dbReference>
<dbReference type="PROSITE" id="PS50113">
    <property type="entry name" value="PAC"/>
    <property type="match status" value="1"/>
</dbReference>
<keyword evidence="3" id="KW-0597">Phosphoprotein</keyword>
<evidence type="ECO:0000313" key="7">
    <source>
        <dbReference type="EMBL" id="KMS52925.1"/>
    </source>
</evidence>
<dbReference type="PANTHER" id="PTHR43065:SF42">
    <property type="entry name" value="TWO-COMPONENT SENSOR PPRA"/>
    <property type="match status" value="1"/>
</dbReference>
<dbReference type="SMART" id="SM00388">
    <property type="entry name" value="HisKA"/>
    <property type="match status" value="1"/>
</dbReference>
<dbReference type="InterPro" id="IPR003594">
    <property type="entry name" value="HATPase_dom"/>
</dbReference>
<proteinExistence type="predicted"/>
<dbReference type="InterPro" id="IPR013656">
    <property type="entry name" value="PAS_4"/>
</dbReference>